<dbReference type="KEGG" id="pchm:VFPPC_08355"/>
<keyword evidence="2" id="KW-0812">Transmembrane</keyword>
<feature type="compositionally biased region" description="Pro residues" evidence="1">
    <location>
        <begin position="275"/>
        <end position="291"/>
    </location>
</feature>
<dbReference type="AlphaFoldDB" id="A0A179FPB8"/>
<comment type="caution">
    <text evidence="3">The sequence shown here is derived from an EMBL/GenBank/DDBJ whole genome shotgun (WGS) entry which is preliminary data.</text>
</comment>
<dbReference type="EMBL" id="LSBJ02000004">
    <property type="protein sequence ID" value="OAQ66849.1"/>
    <property type="molecule type" value="Genomic_DNA"/>
</dbReference>
<evidence type="ECO:0000313" key="4">
    <source>
        <dbReference type="Proteomes" id="UP000078397"/>
    </source>
</evidence>
<feature type="transmembrane region" description="Helical" evidence="2">
    <location>
        <begin position="89"/>
        <end position="112"/>
    </location>
</feature>
<keyword evidence="2" id="KW-1133">Transmembrane helix</keyword>
<evidence type="ECO:0000256" key="2">
    <source>
        <dbReference type="SAM" id="Phobius"/>
    </source>
</evidence>
<dbReference type="PANTHER" id="PTHR37451">
    <property type="entry name" value="MARVEL DOMAIN"/>
    <property type="match status" value="1"/>
</dbReference>
<feature type="transmembrane region" description="Helical" evidence="2">
    <location>
        <begin position="49"/>
        <end position="69"/>
    </location>
</feature>
<feature type="compositionally biased region" description="Polar residues" evidence="1">
    <location>
        <begin position="265"/>
        <end position="274"/>
    </location>
</feature>
<dbReference type="STRING" id="1380566.A0A179FPB8"/>
<gene>
    <name evidence="3" type="ORF">VFPPC_08355</name>
</gene>
<sequence length="299" mass="33463">MVLQRKPGREHIPNYPPGWVTIRYLQLFLAIAILGLSAYTIYATRAAAATNGLGLFSALVTVIISIWLICAHTCSPGAYNYWANLFWDLYLYIFWLTTFSLAAVWAGLIFAADSIYHTKRKSYSFCDNYFDNYDDVGYYNKYCKGNGGYFYGVDYKVFGGVVAGIAGLGAIEFLLFFIAWVTDAVVIYRHRRDGGHARKGRAIAGSAAAPYQVQMQPQVKSDYHAVPQQGIPFTQQETAYHPQGMYNPPQQQPFYPPTQPIAPQHTGNTFVQTHTPPPGGYPAPQYPPQQPAAPYHPNY</sequence>
<evidence type="ECO:0000313" key="3">
    <source>
        <dbReference type="EMBL" id="OAQ66849.1"/>
    </source>
</evidence>
<keyword evidence="2" id="KW-0472">Membrane</keyword>
<keyword evidence="4" id="KW-1185">Reference proteome</keyword>
<dbReference type="RefSeq" id="XP_018143936.1">
    <property type="nucleotide sequence ID" value="XM_018287081.1"/>
</dbReference>
<proteinExistence type="predicted"/>
<protein>
    <submittedName>
        <fullName evidence="3">Membrane-associating domain-containing protein</fullName>
    </submittedName>
</protein>
<feature type="region of interest" description="Disordered" evidence="1">
    <location>
        <begin position="259"/>
        <end position="299"/>
    </location>
</feature>
<dbReference type="Proteomes" id="UP000078397">
    <property type="component" value="Unassembled WGS sequence"/>
</dbReference>
<dbReference type="GeneID" id="28851075"/>
<organism evidence="3 4">
    <name type="scientific">Pochonia chlamydosporia 170</name>
    <dbReference type="NCBI Taxonomy" id="1380566"/>
    <lineage>
        <taxon>Eukaryota</taxon>
        <taxon>Fungi</taxon>
        <taxon>Dikarya</taxon>
        <taxon>Ascomycota</taxon>
        <taxon>Pezizomycotina</taxon>
        <taxon>Sordariomycetes</taxon>
        <taxon>Hypocreomycetidae</taxon>
        <taxon>Hypocreales</taxon>
        <taxon>Clavicipitaceae</taxon>
        <taxon>Pochonia</taxon>
    </lineage>
</organism>
<accession>A0A179FPB8</accession>
<dbReference type="OrthoDB" id="5325022at2759"/>
<evidence type="ECO:0000256" key="1">
    <source>
        <dbReference type="SAM" id="MobiDB-lite"/>
    </source>
</evidence>
<dbReference type="PANTHER" id="PTHR37451:SF4">
    <property type="entry name" value="MARVEL DOMAIN-CONTAINING PROTEIN"/>
    <property type="match status" value="1"/>
</dbReference>
<reference evidence="3 4" key="1">
    <citation type="journal article" date="2016" name="PLoS Pathog.">
        <title>Biosynthesis of antibiotic leucinostatins in bio-control fungus Purpureocillium lilacinum and their inhibition on phytophthora revealed by genome mining.</title>
        <authorList>
            <person name="Wang G."/>
            <person name="Liu Z."/>
            <person name="Lin R."/>
            <person name="Li E."/>
            <person name="Mao Z."/>
            <person name="Ling J."/>
            <person name="Yang Y."/>
            <person name="Yin W.B."/>
            <person name="Xie B."/>
        </authorList>
    </citation>
    <scope>NUCLEOTIDE SEQUENCE [LARGE SCALE GENOMIC DNA]</scope>
    <source>
        <strain evidence="3">170</strain>
    </source>
</reference>
<feature type="transmembrane region" description="Helical" evidence="2">
    <location>
        <begin position="24"/>
        <end position="42"/>
    </location>
</feature>
<name>A0A179FPB8_METCM</name>
<feature type="transmembrane region" description="Helical" evidence="2">
    <location>
        <begin position="157"/>
        <end position="181"/>
    </location>
</feature>